<dbReference type="Pfam" id="PF25023">
    <property type="entry name" value="TEN_YD-shell"/>
    <property type="match status" value="1"/>
</dbReference>
<evidence type="ECO:0000256" key="1">
    <source>
        <dbReference type="ARBA" id="ARBA00022737"/>
    </source>
</evidence>
<dbReference type="PANTHER" id="PTHR32305">
    <property type="match status" value="1"/>
</dbReference>
<organism evidence="3 4">
    <name type="scientific">Amycolatopsis pigmentata</name>
    <dbReference type="NCBI Taxonomy" id="450801"/>
    <lineage>
        <taxon>Bacteria</taxon>
        <taxon>Bacillati</taxon>
        <taxon>Actinomycetota</taxon>
        <taxon>Actinomycetes</taxon>
        <taxon>Pseudonocardiales</taxon>
        <taxon>Pseudonocardiaceae</taxon>
        <taxon>Amycolatopsis</taxon>
    </lineage>
</organism>
<dbReference type="InterPro" id="IPR022385">
    <property type="entry name" value="Rhs_assc_core"/>
</dbReference>
<evidence type="ECO:0000313" key="4">
    <source>
        <dbReference type="Proteomes" id="UP001597417"/>
    </source>
</evidence>
<name>A0ABW5FYF0_9PSEU</name>
<dbReference type="EMBL" id="JBHUKR010000016">
    <property type="protein sequence ID" value="MFD2420090.1"/>
    <property type="molecule type" value="Genomic_DNA"/>
</dbReference>
<dbReference type="NCBIfam" id="TIGR01643">
    <property type="entry name" value="YD_repeat_2x"/>
    <property type="match status" value="1"/>
</dbReference>
<dbReference type="InterPro" id="IPR050708">
    <property type="entry name" value="T6SS_VgrG/RHS"/>
</dbReference>
<dbReference type="NCBIfam" id="TIGR03696">
    <property type="entry name" value="Rhs_assc_core"/>
    <property type="match status" value="1"/>
</dbReference>
<dbReference type="Gene3D" id="2.180.10.10">
    <property type="entry name" value="RHS repeat-associated core"/>
    <property type="match status" value="1"/>
</dbReference>
<evidence type="ECO:0000259" key="2">
    <source>
        <dbReference type="Pfam" id="PF25023"/>
    </source>
</evidence>
<comment type="caution">
    <text evidence="3">The sequence shown here is derived from an EMBL/GenBank/DDBJ whole genome shotgun (WGS) entry which is preliminary data.</text>
</comment>
<dbReference type="PANTHER" id="PTHR32305:SF17">
    <property type="entry name" value="TRNA NUCLEASE WAPA"/>
    <property type="match status" value="1"/>
</dbReference>
<accession>A0ABW5FYF0</accession>
<proteinExistence type="predicted"/>
<dbReference type="InterPro" id="IPR056823">
    <property type="entry name" value="TEN-like_YD-shell"/>
</dbReference>
<dbReference type="RefSeq" id="WP_378268120.1">
    <property type="nucleotide sequence ID" value="NZ_JBHUKR010000016.1"/>
</dbReference>
<gene>
    <name evidence="3" type="ORF">ACFSXZ_27550</name>
</gene>
<protein>
    <submittedName>
        <fullName evidence="3">RHS repeat-associated core domain-containing protein</fullName>
    </submittedName>
</protein>
<feature type="domain" description="Teneurin-like YD-shell" evidence="2">
    <location>
        <begin position="74"/>
        <end position="395"/>
    </location>
</feature>
<dbReference type="InterPro" id="IPR006530">
    <property type="entry name" value="YD"/>
</dbReference>
<evidence type="ECO:0000313" key="3">
    <source>
        <dbReference type="EMBL" id="MFD2420090.1"/>
    </source>
</evidence>
<keyword evidence="4" id="KW-1185">Reference proteome</keyword>
<keyword evidence="1" id="KW-0677">Repeat</keyword>
<sequence length="527" mass="55458">MLTFYDALDNPATFEDVSANGTTLVSETDYNPYGQVLRNNYQDPTLPNQLSVTHTYADGTNRLATTLAERATSTNYMIGNRAYTYDPSGDITTIADTPQGAAADTQCFNYDYVQRLTQAWTPGSGNCATTPSVTGLGGAAPYWTSWTFDQTGNRLTQTQHGSGGDSTAVSTYPAAGQVQPHVIQALDTTGPGGTTHAGYTYDPAGRTLTQGASGAGLTFTYDAEGRVATATDAAGKVSSYTYDADGKLFLTKDATGTTLTLNDLELFRAAGTSSTIGTRFYTFNGHPVAERNATTGLSWMLTDNQDTTYATVNADNLAVAQRWQDPYGVARGPAPTGWPDKHGYLGGYQNTTGLTHLGARDYDPLTGRFTTVDPIMDTTNPQQFNGYSYAGGNPVMFSDPSGLCHGPDGSCPLPGGGYGGGDACRNGGWSCGDSNPNVCGCTGSPGGGGGSSDSDVGSPGRGRAPDFDLLGLIGAPERPSKIVTPLSLFSLMPGYLTQRETSRNSLWREAGSFLSATTRTYNLMPKM</sequence>
<dbReference type="Proteomes" id="UP001597417">
    <property type="component" value="Unassembled WGS sequence"/>
</dbReference>
<reference evidence="4" key="1">
    <citation type="journal article" date="2019" name="Int. J. Syst. Evol. Microbiol.">
        <title>The Global Catalogue of Microorganisms (GCM) 10K type strain sequencing project: providing services to taxonomists for standard genome sequencing and annotation.</title>
        <authorList>
            <consortium name="The Broad Institute Genomics Platform"/>
            <consortium name="The Broad Institute Genome Sequencing Center for Infectious Disease"/>
            <person name="Wu L."/>
            <person name="Ma J."/>
        </authorList>
    </citation>
    <scope>NUCLEOTIDE SEQUENCE [LARGE SCALE GENOMIC DNA]</scope>
    <source>
        <strain evidence="4">CGMCC 4.7645</strain>
    </source>
</reference>